<gene>
    <name evidence="2" type="ORF">PHLCEN_2v5289</name>
</gene>
<evidence type="ECO:0000259" key="1">
    <source>
        <dbReference type="Pfam" id="PF01593"/>
    </source>
</evidence>
<dbReference type="InterPro" id="IPR050281">
    <property type="entry name" value="Flavin_monoamine_oxidase"/>
</dbReference>
<dbReference type="PANTHER" id="PTHR10742">
    <property type="entry name" value="FLAVIN MONOAMINE OXIDASE"/>
    <property type="match status" value="1"/>
</dbReference>
<dbReference type="GO" id="GO:0016491">
    <property type="term" value="F:oxidoreductase activity"/>
    <property type="evidence" value="ECO:0007669"/>
    <property type="project" value="InterPro"/>
</dbReference>
<dbReference type="Proteomes" id="UP000186601">
    <property type="component" value="Unassembled WGS sequence"/>
</dbReference>
<dbReference type="Pfam" id="PF01593">
    <property type="entry name" value="Amino_oxidase"/>
    <property type="match status" value="1"/>
</dbReference>
<dbReference type="PANTHER" id="PTHR10742:SF313">
    <property type="entry name" value="AMINE OXIDASE"/>
    <property type="match status" value="1"/>
</dbReference>
<dbReference type="SUPFAM" id="SSF51905">
    <property type="entry name" value="FAD/NAD(P)-binding domain"/>
    <property type="match status" value="1"/>
</dbReference>
<dbReference type="Gene3D" id="3.90.660.10">
    <property type="match status" value="1"/>
</dbReference>
<dbReference type="OrthoDB" id="5046242at2759"/>
<proteinExistence type="predicted"/>
<name>A0A2R6P8G9_9APHY</name>
<accession>A0A2R6P8G9</accession>
<feature type="domain" description="Amine oxidase" evidence="1">
    <location>
        <begin position="17"/>
        <end position="281"/>
    </location>
</feature>
<dbReference type="InterPro" id="IPR002937">
    <property type="entry name" value="Amino_oxidase"/>
</dbReference>
<sequence length="315" mass="35391">MQCILHPDDLQNNNSTFSGFSEENVMSVDPRGFKSFLQSEADTFLEEEQVRLNSTVSVISYTEGGVRVALTDGQTLTADYVICTFSLGVLQHQDVQFQPPLPLWKREAIHSMNMGVYTKIFLQFPYKFWFDTETGLYADRERGRYPIWESLDHPNYFPGSGILFCTVTGAFSRRISTLPTAILQNELLSVLSSMFPPINTTLPDGTTVPSTIPEPIAMHFHSWNDDPLFRGSYANWPPAFLAEHHANLRADLQGRDEMLKAGVDHLRLDVLGYLQGAYFEGQDIGMNVAECIQAGGCLGLEHVELVKNARPYDIV</sequence>
<dbReference type="InterPro" id="IPR036188">
    <property type="entry name" value="FAD/NAD-bd_sf"/>
</dbReference>
<dbReference type="STRING" id="98765.A0A2R6P8G9"/>
<dbReference type="AlphaFoldDB" id="A0A2R6P8G9"/>
<dbReference type="SUPFAM" id="SSF54373">
    <property type="entry name" value="FAD-linked reductases, C-terminal domain"/>
    <property type="match status" value="1"/>
</dbReference>
<keyword evidence="3" id="KW-1185">Reference proteome</keyword>
<protein>
    <recommendedName>
        <fullName evidence="1">Amine oxidase domain-containing protein</fullName>
    </recommendedName>
</protein>
<comment type="caution">
    <text evidence="2">The sequence shown here is derived from an EMBL/GenBank/DDBJ whole genome shotgun (WGS) entry which is preliminary data.</text>
</comment>
<reference evidence="2 3" key="1">
    <citation type="submission" date="2018-02" db="EMBL/GenBank/DDBJ databases">
        <title>Genome sequence of the basidiomycete white-rot fungus Phlebia centrifuga.</title>
        <authorList>
            <person name="Granchi Z."/>
            <person name="Peng M."/>
            <person name="de Vries R.P."/>
            <person name="Hilden K."/>
            <person name="Makela M.R."/>
            <person name="Grigoriev I."/>
            <person name="Riley R."/>
        </authorList>
    </citation>
    <scope>NUCLEOTIDE SEQUENCE [LARGE SCALE GENOMIC DNA]</scope>
    <source>
        <strain evidence="2 3">FBCC195</strain>
    </source>
</reference>
<evidence type="ECO:0000313" key="3">
    <source>
        <dbReference type="Proteomes" id="UP000186601"/>
    </source>
</evidence>
<evidence type="ECO:0000313" key="2">
    <source>
        <dbReference type="EMBL" id="PSR86941.1"/>
    </source>
</evidence>
<organism evidence="2 3">
    <name type="scientific">Hermanssonia centrifuga</name>
    <dbReference type="NCBI Taxonomy" id="98765"/>
    <lineage>
        <taxon>Eukaryota</taxon>
        <taxon>Fungi</taxon>
        <taxon>Dikarya</taxon>
        <taxon>Basidiomycota</taxon>
        <taxon>Agaricomycotina</taxon>
        <taxon>Agaricomycetes</taxon>
        <taxon>Polyporales</taxon>
        <taxon>Meruliaceae</taxon>
        <taxon>Hermanssonia</taxon>
    </lineage>
</organism>
<dbReference type="GO" id="GO:0006598">
    <property type="term" value="P:polyamine catabolic process"/>
    <property type="evidence" value="ECO:0007669"/>
    <property type="project" value="TreeGrafter"/>
</dbReference>
<dbReference type="EMBL" id="MLYV02000521">
    <property type="protein sequence ID" value="PSR86941.1"/>
    <property type="molecule type" value="Genomic_DNA"/>
</dbReference>